<keyword evidence="2" id="KW-1185">Reference proteome</keyword>
<evidence type="ECO:0000313" key="2">
    <source>
        <dbReference type="Proteomes" id="UP001239213"/>
    </source>
</evidence>
<dbReference type="Proteomes" id="UP001239213">
    <property type="component" value="Unassembled WGS sequence"/>
</dbReference>
<organism evidence="1 2">
    <name type="scientific">Colletotrichum cuscutae</name>
    <dbReference type="NCBI Taxonomy" id="1209917"/>
    <lineage>
        <taxon>Eukaryota</taxon>
        <taxon>Fungi</taxon>
        <taxon>Dikarya</taxon>
        <taxon>Ascomycota</taxon>
        <taxon>Pezizomycotina</taxon>
        <taxon>Sordariomycetes</taxon>
        <taxon>Hypocreomycetidae</taxon>
        <taxon>Glomerellales</taxon>
        <taxon>Glomerellaceae</taxon>
        <taxon>Colletotrichum</taxon>
        <taxon>Colletotrichum acutatum species complex</taxon>
    </lineage>
</organism>
<name>A0AAI9YDM4_9PEZI</name>
<comment type="caution">
    <text evidence="1">The sequence shown here is derived from an EMBL/GenBank/DDBJ whole genome shotgun (WGS) entry which is preliminary data.</text>
</comment>
<protein>
    <submittedName>
        <fullName evidence="1">Uncharacterized protein</fullName>
    </submittedName>
</protein>
<dbReference type="AlphaFoldDB" id="A0AAI9YDM4"/>
<accession>A0AAI9YDM4</accession>
<dbReference type="EMBL" id="MPDP01000001">
    <property type="protein sequence ID" value="KAK1499297.1"/>
    <property type="molecule type" value="Genomic_DNA"/>
</dbReference>
<proteinExistence type="predicted"/>
<sequence length="165" mass="17827">MTLISSVGVRVPFPEFSSRFAKDADVVLKDFGEMFEVGICRCEISGRLTGTEKSDSLFGARWFEAAESNIDQGASRHLAFSFLIKIGNKQYIMDLVASLWRSSYFARYAHRKLEVAGAEVGSSAQHAIAGEYKMGEDILPAAPAILPPSVAAAATRPPVSGTHIS</sequence>
<reference evidence="1" key="1">
    <citation type="submission" date="2016-11" db="EMBL/GenBank/DDBJ databases">
        <title>The genome sequence of Colletotrichum cuscutae.</title>
        <authorList>
            <person name="Baroncelli R."/>
        </authorList>
    </citation>
    <scope>NUCLEOTIDE SEQUENCE</scope>
    <source>
        <strain evidence="1">IMI 304802</strain>
    </source>
</reference>
<gene>
    <name evidence="1" type="ORF">CCUS01_00019</name>
</gene>
<evidence type="ECO:0000313" key="1">
    <source>
        <dbReference type="EMBL" id="KAK1499297.1"/>
    </source>
</evidence>